<dbReference type="EMBL" id="CABFNP030000693">
    <property type="protein sequence ID" value="CAI6079066.1"/>
    <property type="molecule type" value="Genomic_DNA"/>
</dbReference>
<sequence>MEPKSDELEITRYPKRRDRSGSDIDSDINMSTTSSGNPKRHKQDYENNSEFELPDCARTSVTLSWHNYAVGWICALPLELAAAKSMLDAVHDNLDQNVHDSNTYTLGNIGPHNIVLACLPYKGTGTNHAAIVANNLRRSFSSINLVLMVGIGGGIPGPHDPRLGDVVVGSEVIQYDLGKTIKEGRFQRTGILRRSHENVRTALSKFKAEHDAHENEIPTILRQMVERHPTMAQYATPGSPPDLLFLPDCEHSSITNCESCDTLKLVPRPSRFDKKPRIHYGKIASGNHVVKDAVERDTLAQELNVLCIEMEAAGVMDCYPCLSIRGLSDYSDAHKNDGWKRYAAGTAAACAKEFLSIVPSRRVLSESAAPTPSSIVYVIKLMNFTNTDVETVPISNSSQSSCHGQHNSTSGKQSGQEVIVCNIEAGDNARQIVSSDGDGNIIAKNIKARNNAWQVFGPPELMRHLANFRQAQNTEVTDDESTTQFIDECASGTARR</sequence>
<feature type="region of interest" description="Disordered" evidence="1">
    <location>
        <begin position="395"/>
        <end position="414"/>
    </location>
</feature>
<dbReference type="InterPro" id="IPR000845">
    <property type="entry name" value="Nucleoside_phosphorylase_d"/>
</dbReference>
<dbReference type="InterPro" id="IPR053137">
    <property type="entry name" value="NLR-like"/>
</dbReference>
<evidence type="ECO:0000313" key="3">
    <source>
        <dbReference type="EMBL" id="CAI6079066.1"/>
    </source>
</evidence>
<keyword evidence="4" id="KW-1185">Reference proteome</keyword>
<dbReference type="GO" id="GO:0003824">
    <property type="term" value="F:catalytic activity"/>
    <property type="evidence" value="ECO:0007669"/>
    <property type="project" value="InterPro"/>
</dbReference>
<dbReference type="PANTHER" id="PTHR46082">
    <property type="entry name" value="ATP/GTP-BINDING PROTEIN-RELATED"/>
    <property type="match status" value="1"/>
</dbReference>
<dbReference type="GO" id="GO:0009116">
    <property type="term" value="P:nucleoside metabolic process"/>
    <property type="evidence" value="ECO:0007669"/>
    <property type="project" value="InterPro"/>
</dbReference>
<accession>A0AA35PYG7</accession>
<feature type="compositionally biased region" description="Basic and acidic residues" evidence="1">
    <location>
        <begin position="1"/>
        <end position="12"/>
    </location>
</feature>
<dbReference type="PANTHER" id="PTHR46082:SF11">
    <property type="entry name" value="AAA+ ATPASE DOMAIN-CONTAINING PROTEIN-RELATED"/>
    <property type="match status" value="1"/>
</dbReference>
<reference evidence="3" key="1">
    <citation type="submission" date="2023-01" db="EMBL/GenBank/DDBJ databases">
        <authorList>
            <person name="Piombo E."/>
        </authorList>
    </citation>
    <scope>NUCLEOTIDE SEQUENCE</scope>
</reference>
<dbReference type="InterPro" id="IPR035994">
    <property type="entry name" value="Nucleoside_phosphorylase_sf"/>
</dbReference>
<feature type="region of interest" description="Disordered" evidence="1">
    <location>
        <begin position="1"/>
        <end position="46"/>
    </location>
</feature>
<evidence type="ECO:0000259" key="2">
    <source>
        <dbReference type="Pfam" id="PF01048"/>
    </source>
</evidence>
<feature type="domain" description="Nucleoside phosphorylase" evidence="2">
    <location>
        <begin position="71"/>
        <end position="339"/>
    </location>
</feature>
<dbReference type="Gene3D" id="3.40.50.1580">
    <property type="entry name" value="Nucleoside phosphorylase domain"/>
    <property type="match status" value="1"/>
</dbReference>
<dbReference type="AlphaFoldDB" id="A0AA35PYG7"/>
<name>A0AA35PYG7_9HYPO</name>
<dbReference type="SUPFAM" id="SSF53167">
    <property type="entry name" value="Purine and uridine phosphorylases"/>
    <property type="match status" value="1"/>
</dbReference>
<dbReference type="Pfam" id="PF01048">
    <property type="entry name" value="PNP_UDP_1"/>
    <property type="match status" value="1"/>
</dbReference>
<dbReference type="Proteomes" id="UP001160390">
    <property type="component" value="Unassembled WGS sequence"/>
</dbReference>
<protein>
    <recommendedName>
        <fullName evidence="2">Nucleoside phosphorylase domain-containing protein</fullName>
    </recommendedName>
</protein>
<evidence type="ECO:0000313" key="4">
    <source>
        <dbReference type="Proteomes" id="UP001160390"/>
    </source>
</evidence>
<organism evidence="3 4">
    <name type="scientific">Clonostachys chloroleuca</name>
    <dbReference type="NCBI Taxonomy" id="1926264"/>
    <lineage>
        <taxon>Eukaryota</taxon>
        <taxon>Fungi</taxon>
        <taxon>Dikarya</taxon>
        <taxon>Ascomycota</taxon>
        <taxon>Pezizomycotina</taxon>
        <taxon>Sordariomycetes</taxon>
        <taxon>Hypocreomycetidae</taxon>
        <taxon>Hypocreales</taxon>
        <taxon>Bionectriaceae</taxon>
        <taxon>Clonostachys</taxon>
    </lineage>
</organism>
<gene>
    <name evidence="3" type="ORF">CCHLO57077_00019576</name>
</gene>
<comment type="caution">
    <text evidence="3">The sequence shown here is derived from an EMBL/GenBank/DDBJ whole genome shotgun (WGS) entry which is preliminary data.</text>
</comment>
<evidence type="ECO:0000256" key="1">
    <source>
        <dbReference type="SAM" id="MobiDB-lite"/>
    </source>
</evidence>
<proteinExistence type="predicted"/>